<dbReference type="AlphaFoldDB" id="A0AAV4PZN4"/>
<gene>
    <name evidence="2" type="ORF">CDAR_20001</name>
</gene>
<keyword evidence="3" id="KW-1185">Reference proteome</keyword>
<name>A0AAV4PZN4_9ARAC</name>
<organism evidence="2 3">
    <name type="scientific">Caerostris darwini</name>
    <dbReference type="NCBI Taxonomy" id="1538125"/>
    <lineage>
        <taxon>Eukaryota</taxon>
        <taxon>Metazoa</taxon>
        <taxon>Ecdysozoa</taxon>
        <taxon>Arthropoda</taxon>
        <taxon>Chelicerata</taxon>
        <taxon>Arachnida</taxon>
        <taxon>Araneae</taxon>
        <taxon>Araneomorphae</taxon>
        <taxon>Entelegynae</taxon>
        <taxon>Araneoidea</taxon>
        <taxon>Araneidae</taxon>
        <taxon>Caerostris</taxon>
    </lineage>
</organism>
<protein>
    <submittedName>
        <fullName evidence="2">Uncharacterized protein</fullName>
    </submittedName>
</protein>
<evidence type="ECO:0000256" key="1">
    <source>
        <dbReference type="SAM" id="SignalP"/>
    </source>
</evidence>
<sequence>MPLTLLWIPAFHYALIGFLCSARETHNSIYHIEITSKSGTDQCMKQRLGWGQCHAIADSEAGLGFLQLNISEERRPLSLCIRSIQMLDWIPGGTFDFVLERDLGFRKRTS</sequence>
<keyword evidence="1" id="KW-0732">Signal</keyword>
<feature type="signal peptide" evidence="1">
    <location>
        <begin position="1"/>
        <end position="22"/>
    </location>
</feature>
<feature type="chain" id="PRO_5043685832" evidence="1">
    <location>
        <begin position="23"/>
        <end position="110"/>
    </location>
</feature>
<comment type="caution">
    <text evidence="2">The sequence shown here is derived from an EMBL/GenBank/DDBJ whole genome shotgun (WGS) entry which is preliminary data.</text>
</comment>
<dbReference type="EMBL" id="BPLQ01003448">
    <property type="protein sequence ID" value="GIY00603.1"/>
    <property type="molecule type" value="Genomic_DNA"/>
</dbReference>
<evidence type="ECO:0000313" key="2">
    <source>
        <dbReference type="EMBL" id="GIY00603.1"/>
    </source>
</evidence>
<dbReference type="Proteomes" id="UP001054837">
    <property type="component" value="Unassembled WGS sequence"/>
</dbReference>
<proteinExistence type="predicted"/>
<evidence type="ECO:0000313" key="3">
    <source>
        <dbReference type="Proteomes" id="UP001054837"/>
    </source>
</evidence>
<reference evidence="2 3" key="1">
    <citation type="submission" date="2021-06" db="EMBL/GenBank/DDBJ databases">
        <title>Caerostris darwini draft genome.</title>
        <authorList>
            <person name="Kono N."/>
            <person name="Arakawa K."/>
        </authorList>
    </citation>
    <scope>NUCLEOTIDE SEQUENCE [LARGE SCALE GENOMIC DNA]</scope>
</reference>
<accession>A0AAV4PZN4</accession>